<sequence length="311" mass="35095">MNRFFSKNIVKKRSSFIGLFLFLSMHLSAQTRYEFSHPQMGTMFRVVVYASDSIQAKTAVKKAFIRLDELNMILSDYREDSETNTLCRTAGSDQYVKVSEDLWNILQESVKATKYSDGYFDVTIGPLSQLWRRMKRQKQLPTNSQIAEAKQRVGIEKIVFDSKNQSIKLDVKGMRLDFGGIGKGYAEDKMMQILKENGINSALIEAGGNILVSDAPNDSPKGWEIIIKNMKYYLKNRGISTSGDVYQFVEIEGKKYAHILDPKTGIGYAEPHQISIIAKDGSSSDWLSTALYLMPAIDGQKLAKKLKAKVL</sequence>
<keyword evidence="5 11" id="KW-0808">Transferase</keyword>
<dbReference type="SUPFAM" id="SSF143631">
    <property type="entry name" value="ApbE-like"/>
    <property type="match status" value="1"/>
</dbReference>
<reference evidence="13 14" key="1">
    <citation type="submission" date="2011-07" db="EMBL/GenBank/DDBJ databases">
        <title>The complete genome of chromosome of Emticicia oligotrophica DSM 17448.</title>
        <authorList>
            <consortium name="US DOE Joint Genome Institute (JGI-PGF)"/>
            <person name="Lucas S."/>
            <person name="Han J."/>
            <person name="Lapidus A."/>
            <person name="Bruce D."/>
            <person name="Goodwin L."/>
            <person name="Pitluck S."/>
            <person name="Peters L."/>
            <person name="Kyrpides N."/>
            <person name="Mavromatis K."/>
            <person name="Ivanova N."/>
            <person name="Ovchinnikova G."/>
            <person name="Teshima H."/>
            <person name="Detter J.C."/>
            <person name="Tapia R."/>
            <person name="Han C."/>
            <person name="Land M."/>
            <person name="Hauser L."/>
            <person name="Markowitz V."/>
            <person name="Cheng J.-F."/>
            <person name="Hugenholtz P."/>
            <person name="Woyke T."/>
            <person name="Wu D."/>
            <person name="Tindall B."/>
            <person name="Pomrenke H."/>
            <person name="Brambilla E."/>
            <person name="Klenk H.-P."/>
            <person name="Eisen J.A."/>
        </authorList>
    </citation>
    <scope>NUCLEOTIDE SEQUENCE [LARGE SCALE GENOMIC DNA]</scope>
    <source>
        <strain evidence="13 14">DSM 17448</strain>
    </source>
</reference>
<feature type="chain" id="PRO_5045508914" description="FAD:protein FMN transferase" evidence="12">
    <location>
        <begin position="30"/>
        <end position="311"/>
    </location>
</feature>
<evidence type="ECO:0000256" key="2">
    <source>
        <dbReference type="ARBA" id="ARBA00011955"/>
    </source>
</evidence>
<evidence type="ECO:0000313" key="14">
    <source>
        <dbReference type="Proteomes" id="UP000002875"/>
    </source>
</evidence>
<dbReference type="PIRSF" id="PIRSF006268">
    <property type="entry name" value="ApbE"/>
    <property type="match status" value="1"/>
</dbReference>
<evidence type="ECO:0000256" key="5">
    <source>
        <dbReference type="ARBA" id="ARBA00022679"/>
    </source>
</evidence>
<keyword evidence="4 11" id="KW-0285">Flavoprotein</keyword>
<keyword evidence="14" id="KW-1185">Reference proteome</keyword>
<dbReference type="InterPro" id="IPR024932">
    <property type="entry name" value="ApbE"/>
</dbReference>
<evidence type="ECO:0000256" key="11">
    <source>
        <dbReference type="PIRNR" id="PIRNR006268"/>
    </source>
</evidence>
<evidence type="ECO:0000256" key="10">
    <source>
        <dbReference type="ARBA" id="ARBA00048540"/>
    </source>
</evidence>
<keyword evidence="13" id="KW-0449">Lipoprotein</keyword>
<organism evidence="13 14">
    <name type="scientific">Emticicia oligotrophica (strain DSM 17448 / CIP 109782 / MTCC 6937 / GPTSA100-15)</name>
    <dbReference type="NCBI Taxonomy" id="929562"/>
    <lineage>
        <taxon>Bacteria</taxon>
        <taxon>Pseudomonadati</taxon>
        <taxon>Bacteroidota</taxon>
        <taxon>Cytophagia</taxon>
        <taxon>Cytophagales</taxon>
        <taxon>Leadbetterellaceae</taxon>
        <taxon>Emticicia</taxon>
    </lineage>
</organism>
<dbReference type="Proteomes" id="UP000002875">
    <property type="component" value="Chromosome"/>
</dbReference>
<evidence type="ECO:0000256" key="1">
    <source>
        <dbReference type="ARBA" id="ARBA00001946"/>
    </source>
</evidence>
<keyword evidence="7 11" id="KW-0274">FAD</keyword>
<keyword evidence="8 11" id="KW-0460">Magnesium</keyword>
<dbReference type="InterPro" id="IPR003374">
    <property type="entry name" value="ApbE-like_sf"/>
</dbReference>
<evidence type="ECO:0000256" key="7">
    <source>
        <dbReference type="ARBA" id="ARBA00022827"/>
    </source>
</evidence>
<feature type="signal peptide" evidence="12">
    <location>
        <begin position="1"/>
        <end position="29"/>
    </location>
</feature>
<comment type="catalytic activity">
    <reaction evidence="10 11">
        <text>L-threonyl-[protein] + FAD = FMN-L-threonyl-[protein] + AMP + H(+)</text>
        <dbReference type="Rhea" id="RHEA:36847"/>
        <dbReference type="Rhea" id="RHEA-COMP:11060"/>
        <dbReference type="Rhea" id="RHEA-COMP:11061"/>
        <dbReference type="ChEBI" id="CHEBI:15378"/>
        <dbReference type="ChEBI" id="CHEBI:30013"/>
        <dbReference type="ChEBI" id="CHEBI:57692"/>
        <dbReference type="ChEBI" id="CHEBI:74257"/>
        <dbReference type="ChEBI" id="CHEBI:456215"/>
        <dbReference type="EC" id="2.7.1.180"/>
    </reaction>
</comment>
<dbReference type="PANTHER" id="PTHR30040:SF2">
    <property type="entry name" value="FAD:PROTEIN FMN TRANSFERASE"/>
    <property type="match status" value="1"/>
</dbReference>
<keyword evidence="6 11" id="KW-0479">Metal-binding</keyword>
<evidence type="ECO:0000256" key="8">
    <source>
        <dbReference type="ARBA" id="ARBA00022842"/>
    </source>
</evidence>
<evidence type="ECO:0000256" key="9">
    <source>
        <dbReference type="ARBA" id="ARBA00031306"/>
    </source>
</evidence>
<comment type="cofactor">
    <cofactor evidence="1">
        <name>Mg(2+)</name>
        <dbReference type="ChEBI" id="CHEBI:18420"/>
    </cofactor>
</comment>
<dbReference type="EMBL" id="CP002961">
    <property type="protein sequence ID" value="AFK04234.1"/>
    <property type="molecule type" value="Genomic_DNA"/>
</dbReference>
<evidence type="ECO:0000256" key="4">
    <source>
        <dbReference type="ARBA" id="ARBA00022630"/>
    </source>
</evidence>
<evidence type="ECO:0000256" key="3">
    <source>
        <dbReference type="ARBA" id="ARBA00016337"/>
    </source>
</evidence>
<proteinExistence type="inferred from homology"/>
<keyword evidence="12" id="KW-0732">Signal</keyword>
<dbReference type="Gene3D" id="3.10.520.10">
    <property type="entry name" value="ApbE-like domains"/>
    <property type="match status" value="1"/>
</dbReference>
<protein>
    <recommendedName>
        <fullName evidence="3 11">FAD:protein FMN transferase</fullName>
        <ecNumber evidence="2 11">2.7.1.180</ecNumber>
    </recommendedName>
    <alternativeName>
        <fullName evidence="9 11">Flavin transferase</fullName>
    </alternativeName>
</protein>
<gene>
    <name evidence="13" type="ordered locus">Emtol_3101</name>
</gene>
<dbReference type="PANTHER" id="PTHR30040">
    <property type="entry name" value="THIAMINE BIOSYNTHESIS LIPOPROTEIN APBE"/>
    <property type="match status" value="1"/>
</dbReference>
<dbReference type="Pfam" id="PF02424">
    <property type="entry name" value="ApbE"/>
    <property type="match status" value="1"/>
</dbReference>
<evidence type="ECO:0000313" key="13">
    <source>
        <dbReference type="EMBL" id="AFK04234.1"/>
    </source>
</evidence>
<name>A0ABN4APD9_EMTOG</name>
<comment type="similarity">
    <text evidence="11">Belongs to the ApbE family.</text>
</comment>
<evidence type="ECO:0000256" key="12">
    <source>
        <dbReference type="SAM" id="SignalP"/>
    </source>
</evidence>
<evidence type="ECO:0000256" key="6">
    <source>
        <dbReference type="ARBA" id="ARBA00022723"/>
    </source>
</evidence>
<dbReference type="EC" id="2.7.1.180" evidence="2 11"/>
<accession>A0ABN4APD9</accession>